<comment type="similarity">
    <text evidence="1">Belongs to the cytochrome P450 family.</text>
</comment>
<name>A0ABP1B1W9_9BRYO</name>
<evidence type="ECO:0000256" key="2">
    <source>
        <dbReference type="ARBA" id="ARBA00022723"/>
    </source>
</evidence>
<evidence type="ECO:0000256" key="1">
    <source>
        <dbReference type="ARBA" id="ARBA00010617"/>
    </source>
</evidence>
<dbReference type="PANTHER" id="PTHR24296">
    <property type="entry name" value="CYTOCHROME P450"/>
    <property type="match status" value="1"/>
</dbReference>
<keyword evidence="4" id="KW-0408">Iron</keyword>
<dbReference type="PRINTS" id="PR00465">
    <property type="entry name" value="EP450IV"/>
</dbReference>
<evidence type="ECO:0000313" key="6">
    <source>
        <dbReference type="Proteomes" id="UP001497522"/>
    </source>
</evidence>
<sequence length="178" mass="20242">MQKLLESSTELRSGLNSNSKKFTYEELKNMHYLHAELSESPRLYPPLPVDTKFAVKEDVLPDGTHIPKGSIVAYASYAMGRMEQLWGSDCLEFKPERWLQNGVFVPQCPYKYAVFQAGPRICLGKELSLLQIKLVTAGLINCFDFDVLEDFKPTYEISLLLPMKYGLPTKISPSERES</sequence>
<evidence type="ECO:0000256" key="3">
    <source>
        <dbReference type="ARBA" id="ARBA00023002"/>
    </source>
</evidence>
<gene>
    <name evidence="5" type="ORF">CSSPJE1EN2_LOCUS11778</name>
</gene>
<dbReference type="Pfam" id="PF00067">
    <property type="entry name" value="p450"/>
    <property type="match status" value="1"/>
</dbReference>
<dbReference type="Proteomes" id="UP001497522">
    <property type="component" value="Chromosome 18"/>
</dbReference>
<keyword evidence="2" id="KW-0479">Metal-binding</keyword>
<evidence type="ECO:0008006" key="7">
    <source>
        <dbReference type="Google" id="ProtNLM"/>
    </source>
</evidence>
<dbReference type="InterPro" id="IPR002403">
    <property type="entry name" value="Cyt_P450_E_grp-IV"/>
</dbReference>
<dbReference type="SUPFAM" id="SSF48264">
    <property type="entry name" value="Cytochrome P450"/>
    <property type="match status" value="1"/>
</dbReference>
<dbReference type="Gene3D" id="1.10.630.10">
    <property type="entry name" value="Cytochrome P450"/>
    <property type="match status" value="1"/>
</dbReference>
<keyword evidence="3" id="KW-0560">Oxidoreductase</keyword>
<dbReference type="EMBL" id="OZ023719">
    <property type="protein sequence ID" value="CAK9868849.1"/>
    <property type="molecule type" value="Genomic_DNA"/>
</dbReference>
<dbReference type="InterPro" id="IPR001128">
    <property type="entry name" value="Cyt_P450"/>
</dbReference>
<accession>A0ABP1B1W9</accession>
<proteinExistence type="inferred from homology"/>
<reference evidence="5" key="1">
    <citation type="submission" date="2024-03" db="EMBL/GenBank/DDBJ databases">
        <authorList>
            <consortium name="ELIXIR-Norway"/>
            <consortium name="Elixir Norway"/>
        </authorList>
    </citation>
    <scope>NUCLEOTIDE SEQUENCE</scope>
</reference>
<keyword evidence="6" id="KW-1185">Reference proteome</keyword>
<evidence type="ECO:0000256" key="4">
    <source>
        <dbReference type="ARBA" id="ARBA00023004"/>
    </source>
</evidence>
<evidence type="ECO:0000313" key="5">
    <source>
        <dbReference type="EMBL" id="CAK9868849.1"/>
    </source>
</evidence>
<dbReference type="InterPro" id="IPR036396">
    <property type="entry name" value="Cyt_P450_sf"/>
</dbReference>
<protein>
    <recommendedName>
        <fullName evidence="7">Cytochrome P450</fullName>
    </recommendedName>
</protein>
<organism evidence="5 6">
    <name type="scientific">Sphagnum jensenii</name>
    <dbReference type="NCBI Taxonomy" id="128206"/>
    <lineage>
        <taxon>Eukaryota</taxon>
        <taxon>Viridiplantae</taxon>
        <taxon>Streptophyta</taxon>
        <taxon>Embryophyta</taxon>
        <taxon>Bryophyta</taxon>
        <taxon>Sphagnophytina</taxon>
        <taxon>Sphagnopsida</taxon>
        <taxon>Sphagnales</taxon>
        <taxon>Sphagnaceae</taxon>
        <taxon>Sphagnum</taxon>
    </lineage>
</organism>